<feature type="domain" description="Ketoreductase" evidence="3">
    <location>
        <begin position="7"/>
        <end position="181"/>
    </location>
</feature>
<evidence type="ECO:0000256" key="2">
    <source>
        <dbReference type="ARBA" id="ARBA00023002"/>
    </source>
</evidence>
<dbReference type="Gene3D" id="3.40.50.720">
    <property type="entry name" value="NAD(P)-binding Rossmann-like Domain"/>
    <property type="match status" value="1"/>
</dbReference>
<dbReference type="InterPro" id="IPR002347">
    <property type="entry name" value="SDR_fam"/>
</dbReference>
<name>A0A6L8K589_9BURK</name>
<evidence type="ECO:0000256" key="1">
    <source>
        <dbReference type="ARBA" id="ARBA00006484"/>
    </source>
</evidence>
<proteinExistence type="inferred from homology"/>
<dbReference type="Proteomes" id="UP000479335">
    <property type="component" value="Unassembled WGS sequence"/>
</dbReference>
<dbReference type="CDD" id="cd05233">
    <property type="entry name" value="SDR_c"/>
    <property type="match status" value="1"/>
</dbReference>
<dbReference type="EMBL" id="WWCN01000004">
    <property type="protein sequence ID" value="MYM22669.1"/>
    <property type="molecule type" value="Genomic_DNA"/>
</dbReference>
<evidence type="ECO:0000259" key="3">
    <source>
        <dbReference type="SMART" id="SM00822"/>
    </source>
</evidence>
<dbReference type="Pfam" id="PF13561">
    <property type="entry name" value="adh_short_C2"/>
    <property type="match status" value="1"/>
</dbReference>
<gene>
    <name evidence="4" type="ORF">GTP46_08420</name>
</gene>
<dbReference type="InterPro" id="IPR057326">
    <property type="entry name" value="KR_dom"/>
</dbReference>
<protein>
    <submittedName>
        <fullName evidence="4">SDR family oxidoreductase</fullName>
    </submittedName>
</protein>
<keyword evidence="5" id="KW-1185">Reference proteome</keyword>
<dbReference type="FunFam" id="3.40.50.720:FF:000084">
    <property type="entry name" value="Short-chain dehydrogenase reductase"/>
    <property type="match status" value="1"/>
</dbReference>
<dbReference type="PRINTS" id="PR00081">
    <property type="entry name" value="GDHRDH"/>
</dbReference>
<organism evidence="4 5">
    <name type="scientific">Duganella flavida</name>
    <dbReference type="NCBI Taxonomy" id="2692175"/>
    <lineage>
        <taxon>Bacteria</taxon>
        <taxon>Pseudomonadati</taxon>
        <taxon>Pseudomonadota</taxon>
        <taxon>Betaproteobacteria</taxon>
        <taxon>Burkholderiales</taxon>
        <taxon>Oxalobacteraceae</taxon>
        <taxon>Telluria group</taxon>
        <taxon>Duganella</taxon>
    </lineage>
</organism>
<comment type="caution">
    <text evidence="4">The sequence shown here is derived from an EMBL/GenBank/DDBJ whole genome shotgun (WGS) entry which is preliminary data.</text>
</comment>
<evidence type="ECO:0000313" key="5">
    <source>
        <dbReference type="Proteomes" id="UP000479335"/>
    </source>
</evidence>
<keyword evidence="2" id="KW-0560">Oxidoreductase</keyword>
<evidence type="ECO:0000313" key="4">
    <source>
        <dbReference type="EMBL" id="MYM22669.1"/>
    </source>
</evidence>
<dbReference type="SUPFAM" id="SSF51735">
    <property type="entry name" value="NAD(P)-binding Rossmann-fold domains"/>
    <property type="match status" value="1"/>
</dbReference>
<dbReference type="GO" id="GO:0016491">
    <property type="term" value="F:oxidoreductase activity"/>
    <property type="evidence" value="ECO:0007669"/>
    <property type="project" value="UniProtKB-KW"/>
</dbReference>
<dbReference type="PANTHER" id="PTHR43669">
    <property type="entry name" value="5-KETO-D-GLUCONATE 5-REDUCTASE"/>
    <property type="match status" value="1"/>
</dbReference>
<accession>A0A6L8K589</accession>
<reference evidence="4 5" key="1">
    <citation type="submission" date="2019-12" db="EMBL/GenBank/DDBJ databases">
        <title>Novel species isolated from a subtropical stream in China.</title>
        <authorList>
            <person name="Lu H."/>
        </authorList>
    </citation>
    <scope>NUCLEOTIDE SEQUENCE [LARGE SCALE GENOMIC DNA]</scope>
    <source>
        <strain evidence="4 5">FT135W</strain>
    </source>
</reference>
<dbReference type="PANTHER" id="PTHR43669:SF3">
    <property type="entry name" value="ALCOHOL DEHYDROGENASE, PUTATIVE (AFU_ORTHOLOGUE AFUA_3G03445)-RELATED"/>
    <property type="match status" value="1"/>
</dbReference>
<sequence length="249" mass="25853">MTKLHGKVAFITGGTSGIGLETAKLFQAEGAHVVLVGSSTERLIEAGKALSGKALLIQADIRKVADIERAVEETRTKYGHIDVVFANAGASTVASLDAVTEEYINDNLALNFTGTFFTIQKTAALMNTGGSVIVTTSFLNTIGYPGLSILAAAKAATRSLVRTLGAELAPRGIRVNAVSPGAIATPFYSKIGLPDDVLAQVAAGITDKVALKRFGDPVELAKTALFLASDDSSYTTGTEMVVDGGLTQF</sequence>
<dbReference type="AlphaFoldDB" id="A0A6L8K589"/>
<dbReference type="SMART" id="SM00822">
    <property type="entry name" value="PKS_KR"/>
    <property type="match status" value="1"/>
</dbReference>
<dbReference type="InterPro" id="IPR036291">
    <property type="entry name" value="NAD(P)-bd_dom_sf"/>
</dbReference>
<comment type="similarity">
    <text evidence="1">Belongs to the short-chain dehydrogenases/reductases (SDR) family.</text>
</comment>